<sequence length="58" mass="7100">MSLQQEHLPKDKPATEREGYGFSFEDFLEDQWIYLVAIIILLAVFFYARYAWRKRNER</sequence>
<evidence type="ECO:0000256" key="1">
    <source>
        <dbReference type="SAM" id="Phobius"/>
    </source>
</evidence>
<dbReference type="EMBL" id="JAAVJR010000008">
    <property type="protein sequence ID" value="NJW53864.1"/>
    <property type="molecule type" value="Genomic_DNA"/>
</dbReference>
<feature type="transmembrane region" description="Helical" evidence="1">
    <location>
        <begin position="32"/>
        <end position="52"/>
    </location>
</feature>
<evidence type="ECO:0000313" key="3">
    <source>
        <dbReference type="Proteomes" id="UP000703674"/>
    </source>
</evidence>
<keyword evidence="1" id="KW-0472">Membrane</keyword>
<keyword evidence="1" id="KW-0812">Transmembrane</keyword>
<protein>
    <submittedName>
        <fullName evidence="2">Uncharacterized protein</fullName>
    </submittedName>
</protein>
<keyword evidence="3" id="KW-1185">Reference proteome</keyword>
<evidence type="ECO:0000313" key="2">
    <source>
        <dbReference type="EMBL" id="NJW53864.1"/>
    </source>
</evidence>
<gene>
    <name evidence="2" type="ORF">HC175_13145</name>
</gene>
<proteinExistence type="predicted"/>
<dbReference type="Proteomes" id="UP000703674">
    <property type="component" value="Unassembled WGS sequence"/>
</dbReference>
<keyword evidence="1" id="KW-1133">Transmembrane helix</keyword>
<name>A0ABX1D2G9_9FLAO</name>
<comment type="caution">
    <text evidence="2">The sequence shown here is derived from an EMBL/GenBank/DDBJ whole genome shotgun (WGS) entry which is preliminary data.</text>
</comment>
<accession>A0ABX1D2G9</accession>
<reference evidence="2 3" key="1">
    <citation type="submission" date="2020-03" db="EMBL/GenBank/DDBJ databases">
        <title>Salinimicrobium sp. nov, isolated from SCS.</title>
        <authorList>
            <person name="Cao W.R."/>
        </authorList>
    </citation>
    <scope>NUCLEOTIDE SEQUENCE [LARGE SCALE GENOMIC DNA]</scope>
    <source>
        <strain evidence="3">J15B91</strain>
    </source>
</reference>
<organism evidence="2 3">
    <name type="scientific">Salinimicrobium oceani</name>
    <dbReference type="NCBI Taxonomy" id="2722702"/>
    <lineage>
        <taxon>Bacteria</taxon>
        <taxon>Pseudomonadati</taxon>
        <taxon>Bacteroidota</taxon>
        <taxon>Flavobacteriia</taxon>
        <taxon>Flavobacteriales</taxon>
        <taxon>Flavobacteriaceae</taxon>
        <taxon>Salinimicrobium</taxon>
    </lineage>
</organism>
<dbReference type="RefSeq" id="WP_168138969.1">
    <property type="nucleotide sequence ID" value="NZ_JAAVJR010000008.1"/>
</dbReference>